<reference evidence="3" key="1">
    <citation type="submission" date="2016-07" db="EMBL/GenBank/DDBJ databases">
        <authorList>
            <person name="Florea S."/>
            <person name="Webb J.S."/>
            <person name="Jaromczyk J."/>
            <person name="Schardl C.L."/>
        </authorList>
    </citation>
    <scope>NUCLEOTIDE SEQUENCE [LARGE SCALE GENOMIC DNA]</scope>
    <source>
        <strain evidence="3">MV-1</strain>
    </source>
</reference>
<dbReference type="OrthoDB" id="5458732at2"/>
<evidence type="ECO:0000259" key="1">
    <source>
        <dbReference type="Pfam" id="PF13467"/>
    </source>
</evidence>
<name>A0A1E5Q5S9_9PROT</name>
<gene>
    <name evidence="2" type="ORF">BEN30_14410</name>
</gene>
<keyword evidence="3" id="KW-1185">Reference proteome</keyword>
<dbReference type="Gene3D" id="1.10.3990.20">
    <property type="entry name" value="protein bp1543"/>
    <property type="match status" value="1"/>
</dbReference>
<dbReference type="InterPro" id="IPR027373">
    <property type="entry name" value="RHH_dom"/>
</dbReference>
<sequence length="100" mass="11785">MSIFIEIEPENFLGHMFNACSTDQVNEFIPEKRGFRIHGHSTTIRLEKVFWTVLEDMSERMKITLPQLIMRIHDQCMVANDKNIASCLRVICMKYMNIYA</sequence>
<dbReference type="STRING" id="28181.BEN30_14410"/>
<accession>A0A1E5Q5S9</accession>
<protein>
    <recommendedName>
        <fullName evidence="1">Ribbon-helix-helix domain-containing protein</fullName>
    </recommendedName>
</protein>
<dbReference type="Pfam" id="PF13467">
    <property type="entry name" value="RHH_4"/>
    <property type="match status" value="1"/>
</dbReference>
<dbReference type="RefSeq" id="WP_069958771.1">
    <property type="nucleotide sequence ID" value="NZ_MCGG01000052.1"/>
</dbReference>
<dbReference type="InterPro" id="IPR038268">
    <property type="entry name" value="RHH_sf"/>
</dbReference>
<feature type="domain" description="Ribbon-helix-helix" evidence="1">
    <location>
        <begin position="30"/>
        <end position="95"/>
    </location>
</feature>
<evidence type="ECO:0000313" key="3">
    <source>
        <dbReference type="Proteomes" id="UP000095347"/>
    </source>
</evidence>
<dbReference type="EMBL" id="MCGG01000052">
    <property type="protein sequence ID" value="OEJ65312.1"/>
    <property type="molecule type" value="Genomic_DNA"/>
</dbReference>
<proteinExistence type="predicted"/>
<dbReference type="Proteomes" id="UP000095347">
    <property type="component" value="Unassembled WGS sequence"/>
</dbReference>
<organism evidence="2 3">
    <name type="scientific">Magnetovibrio blakemorei</name>
    <dbReference type="NCBI Taxonomy" id="28181"/>
    <lineage>
        <taxon>Bacteria</taxon>
        <taxon>Pseudomonadati</taxon>
        <taxon>Pseudomonadota</taxon>
        <taxon>Alphaproteobacteria</taxon>
        <taxon>Rhodospirillales</taxon>
        <taxon>Magnetovibrionaceae</taxon>
        <taxon>Magnetovibrio</taxon>
    </lineage>
</organism>
<dbReference type="AlphaFoldDB" id="A0A1E5Q5S9"/>
<evidence type="ECO:0000313" key="2">
    <source>
        <dbReference type="EMBL" id="OEJ65312.1"/>
    </source>
</evidence>
<comment type="caution">
    <text evidence="2">The sequence shown here is derived from an EMBL/GenBank/DDBJ whole genome shotgun (WGS) entry which is preliminary data.</text>
</comment>